<protein>
    <submittedName>
        <fullName evidence="1">DUF4230 domain-containing protein</fullName>
    </submittedName>
</protein>
<dbReference type="KEGG" id="fls:GLV81_03295"/>
<dbReference type="AlphaFoldDB" id="A0A6I6GK28"/>
<dbReference type="Proteomes" id="UP000426027">
    <property type="component" value="Chromosome"/>
</dbReference>
<keyword evidence="2" id="KW-1185">Reference proteome</keyword>
<proteinExistence type="predicted"/>
<gene>
    <name evidence="1" type="ORF">GLV81_03295</name>
</gene>
<organism evidence="1 2">
    <name type="scientific">Phnomibacter ginsenosidimutans</name>
    <dbReference type="NCBI Taxonomy" id="2676868"/>
    <lineage>
        <taxon>Bacteria</taxon>
        <taxon>Pseudomonadati</taxon>
        <taxon>Bacteroidota</taxon>
        <taxon>Chitinophagia</taxon>
        <taxon>Chitinophagales</taxon>
        <taxon>Chitinophagaceae</taxon>
        <taxon>Phnomibacter</taxon>
    </lineage>
</organism>
<name>A0A6I6GK28_9BACT</name>
<dbReference type="InterPro" id="IPR025324">
    <property type="entry name" value="DUF4230"/>
</dbReference>
<reference evidence="1 2" key="1">
    <citation type="submission" date="2019-11" db="EMBL/GenBank/DDBJ databases">
        <authorList>
            <person name="Im W.T."/>
        </authorList>
    </citation>
    <scope>NUCLEOTIDE SEQUENCE [LARGE SCALE GENOMIC DNA]</scope>
    <source>
        <strain evidence="1 2">SB-02</strain>
    </source>
</reference>
<evidence type="ECO:0000313" key="1">
    <source>
        <dbReference type="EMBL" id="QGW27262.1"/>
    </source>
</evidence>
<evidence type="ECO:0000313" key="2">
    <source>
        <dbReference type="Proteomes" id="UP000426027"/>
    </source>
</evidence>
<dbReference type="RefSeq" id="WP_157476852.1">
    <property type="nucleotide sequence ID" value="NZ_CP046566.1"/>
</dbReference>
<accession>A0A6I6GK28</accession>
<dbReference type="EMBL" id="CP046566">
    <property type="protein sequence ID" value="QGW27262.1"/>
    <property type="molecule type" value="Genomic_DNA"/>
</dbReference>
<dbReference type="Pfam" id="PF14014">
    <property type="entry name" value="DUF4230"/>
    <property type="match status" value="1"/>
</dbReference>
<sequence>MKQLSSKVLGLIVLAAIAIVAYTIGKSMGTKANDTKLINNYAFVKNIVELAGLQVSGTSTFKTTNTDSSGGFWSGIKNVFAENTATVMVPYTAKYGVALSDSIRIEAADSTVTILLPAAQLLSLELHMDRMETSSRKGLLVFEEDEYFNAFQKRLYSDTKNQLAGNANYLQQTTKRIEQILTQYYQPLGYHVKCVFK</sequence>